<dbReference type="EMBL" id="CP001804">
    <property type="protein sequence ID" value="ACY17864.1"/>
    <property type="molecule type" value="Genomic_DNA"/>
</dbReference>
<dbReference type="PANTHER" id="PTHR43335">
    <property type="entry name" value="ABC TRANSPORTER, ATP-BINDING PROTEIN"/>
    <property type="match status" value="1"/>
</dbReference>
<evidence type="ECO:0000256" key="3">
    <source>
        <dbReference type="ARBA" id="ARBA00022741"/>
    </source>
</evidence>
<keyword evidence="3" id="KW-0547">Nucleotide-binding</keyword>
<dbReference type="PROSITE" id="PS50893">
    <property type="entry name" value="ABC_TRANSPORTER_2"/>
    <property type="match status" value="1"/>
</dbReference>
<dbReference type="eggNOG" id="COG1131">
    <property type="taxonomic scope" value="Bacteria"/>
</dbReference>
<proteinExistence type="inferred from homology"/>
<evidence type="ECO:0000313" key="6">
    <source>
        <dbReference type="EMBL" id="ACY17864.1"/>
    </source>
</evidence>
<organism evidence="6 7">
    <name type="scientific">Haliangium ochraceum (strain DSM 14365 / JCM 11303 / SMP-2)</name>
    <dbReference type="NCBI Taxonomy" id="502025"/>
    <lineage>
        <taxon>Bacteria</taxon>
        <taxon>Pseudomonadati</taxon>
        <taxon>Myxococcota</taxon>
        <taxon>Polyangia</taxon>
        <taxon>Haliangiales</taxon>
        <taxon>Kofleriaceae</taxon>
        <taxon>Haliangium</taxon>
    </lineage>
</organism>
<keyword evidence="7" id="KW-1185">Reference proteome</keyword>
<keyword evidence="4" id="KW-0067">ATP-binding</keyword>
<evidence type="ECO:0000256" key="4">
    <source>
        <dbReference type="ARBA" id="ARBA00022840"/>
    </source>
</evidence>
<dbReference type="CDD" id="cd03230">
    <property type="entry name" value="ABC_DR_subfamily_A"/>
    <property type="match status" value="1"/>
</dbReference>
<evidence type="ECO:0000259" key="5">
    <source>
        <dbReference type="PROSITE" id="PS50893"/>
    </source>
</evidence>
<dbReference type="InterPro" id="IPR027417">
    <property type="entry name" value="P-loop_NTPase"/>
</dbReference>
<name>D0LYJ8_HALO1</name>
<dbReference type="PANTHER" id="PTHR43335:SF4">
    <property type="entry name" value="ABC TRANSPORTER, ATP-BINDING PROTEIN"/>
    <property type="match status" value="1"/>
</dbReference>
<dbReference type="GO" id="GO:0016887">
    <property type="term" value="F:ATP hydrolysis activity"/>
    <property type="evidence" value="ECO:0007669"/>
    <property type="project" value="InterPro"/>
</dbReference>
<dbReference type="Proteomes" id="UP000001880">
    <property type="component" value="Chromosome"/>
</dbReference>
<dbReference type="GO" id="GO:0005524">
    <property type="term" value="F:ATP binding"/>
    <property type="evidence" value="ECO:0007669"/>
    <property type="project" value="UniProtKB-KW"/>
</dbReference>
<dbReference type="HOGENOM" id="CLU_000604_1_2_7"/>
<feature type="domain" description="ABC transporter" evidence="5">
    <location>
        <begin position="4"/>
        <end position="233"/>
    </location>
</feature>
<dbReference type="InterPro" id="IPR003593">
    <property type="entry name" value="AAA+_ATPase"/>
</dbReference>
<dbReference type="InterPro" id="IPR003439">
    <property type="entry name" value="ABC_transporter-like_ATP-bd"/>
</dbReference>
<sequence length="322" mass="35132">MRAIETSGLSKSYGDVRALRDVSFSIEKGEIIGLLGPNGAGKTTLMKILTGYMQADEGQAQVAGIDVADDPLGVQARIGYLPENAPVYRDMTVREYLIMMAELRDLPGEKLGGLIGEAIEATGLGGYVDRLIGNLSKGYRQRVGLAQALLHQPELLILDEPTTGLDPTQIVEIRELIKNLSKRSTILLSTHILPEVEMTCERVLIIIRGQLRADAKLEELRAANAAIVAIEEQDDAGEVERALRGIEGVDGVEQREAAGGFRRWRVTSDSNDALCPAVFDLMRERAWRVSELRSDARTLETVFRELANAPSAAAVASEEVRP</sequence>
<protein>
    <submittedName>
        <fullName evidence="6">ABC transporter related protein</fullName>
    </submittedName>
</protein>
<keyword evidence="2" id="KW-0813">Transport</keyword>
<comment type="similarity">
    <text evidence="1">Belongs to the ABC transporter superfamily.</text>
</comment>
<dbReference type="Gene3D" id="3.40.50.300">
    <property type="entry name" value="P-loop containing nucleotide triphosphate hydrolases"/>
    <property type="match status" value="1"/>
</dbReference>
<dbReference type="STRING" id="502025.Hoch_5380"/>
<evidence type="ECO:0000256" key="2">
    <source>
        <dbReference type="ARBA" id="ARBA00022448"/>
    </source>
</evidence>
<accession>D0LYJ8</accession>
<reference evidence="6 7" key="1">
    <citation type="journal article" date="2010" name="Stand. Genomic Sci.">
        <title>Complete genome sequence of Haliangium ochraceum type strain (SMP-2).</title>
        <authorList>
            <consortium name="US DOE Joint Genome Institute (JGI-PGF)"/>
            <person name="Ivanova N."/>
            <person name="Daum C."/>
            <person name="Lang E."/>
            <person name="Abt B."/>
            <person name="Kopitz M."/>
            <person name="Saunders E."/>
            <person name="Lapidus A."/>
            <person name="Lucas S."/>
            <person name="Glavina Del Rio T."/>
            <person name="Nolan M."/>
            <person name="Tice H."/>
            <person name="Copeland A."/>
            <person name="Cheng J.F."/>
            <person name="Chen F."/>
            <person name="Bruce D."/>
            <person name="Goodwin L."/>
            <person name="Pitluck S."/>
            <person name="Mavromatis K."/>
            <person name="Pati A."/>
            <person name="Mikhailova N."/>
            <person name="Chen A."/>
            <person name="Palaniappan K."/>
            <person name="Land M."/>
            <person name="Hauser L."/>
            <person name="Chang Y.J."/>
            <person name="Jeffries C.D."/>
            <person name="Detter J.C."/>
            <person name="Brettin T."/>
            <person name="Rohde M."/>
            <person name="Goker M."/>
            <person name="Bristow J."/>
            <person name="Markowitz V."/>
            <person name="Eisen J.A."/>
            <person name="Hugenholtz P."/>
            <person name="Kyrpides N.C."/>
            <person name="Klenk H.P."/>
        </authorList>
    </citation>
    <scope>NUCLEOTIDE SEQUENCE [LARGE SCALE GENOMIC DNA]</scope>
    <source>
        <strain evidence="7">DSM 14365 / CIP 107738 / JCM 11303 / AJ 13395 / SMP-2</strain>
    </source>
</reference>
<dbReference type="Pfam" id="PF00005">
    <property type="entry name" value="ABC_tran"/>
    <property type="match status" value="1"/>
</dbReference>
<dbReference type="AlphaFoldDB" id="D0LYJ8"/>
<evidence type="ECO:0000256" key="1">
    <source>
        <dbReference type="ARBA" id="ARBA00005417"/>
    </source>
</evidence>
<dbReference type="RefSeq" id="WP_012830456.1">
    <property type="nucleotide sequence ID" value="NC_013440.1"/>
</dbReference>
<dbReference type="KEGG" id="hoh:Hoch_5380"/>
<dbReference type="SUPFAM" id="SSF52540">
    <property type="entry name" value="P-loop containing nucleoside triphosphate hydrolases"/>
    <property type="match status" value="1"/>
</dbReference>
<gene>
    <name evidence="6" type="ordered locus">Hoch_5380</name>
</gene>
<dbReference type="SMART" id="SM00382">
    <property type="entry name" value="AAA"/>
    <property type="match status" value="1"/>
</dbReference>
<evidence type="ECO:0000313" key="7">
    <source>
        <dbReference type="Proteomes" id="UP000001880"/>
    </source>
</evidence>